<evidence type="ECO:0000256" key="4">
    <source>
        <dbReference type="SAM" id="Coils"/>
    </source>
</evidence>
<evidence type="ECO:0000313" key="5">
    <source>
        <dbReference type="EMBL" id="CAD5234103.1"/>
    </source>
</evidence>
<dbReference type="Proteomes" id="UP000095284">
    <property type="component" value="Unplaced"/>
</dbReference>
<evidence type="ECO:0000313" key="8">
    <source>
        <dbReference type="Proteomes" id="UP000659654"/>
    </source>
</evidence>
<dbReference type="OrthoDB" id="20282at2759"/>
<reference evidence="9" key="1">
    <citation type="submission" date="2016-11" db="UniProtKB">
        <authorList>
            <consortium name="WormBaseParasite"/>
        </authorList>
    </citation>
    <scope>IDENTIFICATION</scope>
</reference>
<keyword evidence="8" id="KW-1185">Reference proteome</keyword>
<proteinExistence type="predicted"/>
<dbReference type="eggNOG" id="ENOG502THV0">
    <property type="taxonomic scope" value="Eukaryota"/>
</dbReference>
<evidence type="ECO:0000256" key="1">
    <source>
        <dbReference type="ARBA" id="ARBA00004496"/>
    </source>
</evidence>
<name>A0A1I7SLN7_BURXY</name>
<organism evidence="7 9">
    <name type="scientific">Bursaphelenchus xylophilus</name>
    <name type="common">Pinewood nematode worm</name>
    <name type="synonym">Aphelenchoides xylophilus</name>
    <dbReference type="NCBI Taxonomy" id="6326"/>
    <lineage>
        <taxon>Eukaryota</taxon>
        <taxon>Metazoa</taxon>
        <taxon>Ecdysozoa</taxon>
        <taxon>Nematoda</taxon>
        <taxon>Chromadorea</taxon>
        <taxon>Rhabditida</taxon>
        <taxon>Tylenchina</taxon>
        <taxon>Tylenchomorpha</taxon>
        <taxon>Aphelenchoidea</taxon>
        <taxon>Aphelenchoididae</taxon>
        <taxon>Bursaphelenchus</taxon>
    </lineage>
</organism>
<dbReference type="GO" id="GO:0005737">
    <property type="term" value="C:cytoplasm"/>
    <property type="evidence" value="ECO:0007669"/>
    <property type="project" value="UniProtKB-SubCell"/>
</dbReference>
<evidence type="ECO:0000313" key="6">
    <source>
        <dbReference type="EMBL" id="CAG9129684.1"/>
    </source>
</evidence>
<evidence type="ECO:0000256" key="2">
    <source>
        <dbReference type="ARBA" id="ARBA00022490"/>
    </source>
</evidence>
<dbReference type="AlphaFoldDB" id="A0A1I7SLN7"/>
<evidence type="ECO:0000256" key="3">
    <source>
        <dbReference type="ARBA" id="ARBA00023186"/>
    </source>
</evidence>
<comment type="subcellular location">
    <subcellularLocation>
        <location evidence="1">Cytoplasm</location>
    </subcellularLocation>
</comment>
<dbReference type="Proteomes" id="UP000659654">
    <property type="component" value="Unassembled WGS sequence"/>
</dbReference>
<sequence>MATNEPSAEVGAEIVRKLTEAQLLAQKVIGLRQSVIDMDNKRAKLRESYHAIKRSERSEGKKKNYVCICNDLMVQYPNEYLLKTTDEDVKRLDKMIEETRKEIKEKTGKLLELDGDRDLREMGFELEAITDKDFADGLQ</sequence>
<evidence type="ECO:0000313" key="9">
    <source>
        <dbReference type="WBParaSite" id="BXY_1397000.1"/>
    </source>
</evidence>
<reference evidence="6" key="2">
    <citation type="submission" date="2020-08" db="EMBL/GenBank/DDBJ databases">
        <authorList>
            <person name="Kikuchi T."/>
        </authorList>
    </citation>
    <scope>NUCLEOTIDE SEQUENCE</scope>
    <source>
        <strain evidence="5">Ka4C1</strain>
    </source>
</reference>
<keyword evidence="4" id="KW-0175">Coiled coil</keyword>
<dbReference type="PANTHER" id="PTHR21162:SF0">
    <property type="entry name" value="P53 AND DNA DAMAGE-REGULATED PROTEIN 1"/>
    <property type="match status" value="1"/>
</dbReference>
<dbReference type="InterPro" id="IPR030482">
    <property type="entry name" value="PDRG1"/>
</dbReference>
<dbReference type="Proteomes" id="UP000582659">
    <property type="component" value="Unassembled WGS sequence"/>
</dbReference>
<dbReference type="WBParaSite" id="BXY_1397000.1">
    <property type="protein sequence ID" value="BXY_1397000.1"/>
    <property type="gene ID" value="BXY_1397000"/>
</dbReference>
<accession>A0A1I7SLN7</accession>
<gene>
    <name evidence="5" type="ORF">BXYJ_LOCUS14194</name>
</gene>
<feature type="coiled-coil region" evidence="4">
    <location>
        <begin position="82"/>
        <end position="116"/>
    </location>
</feature>
<evidence type="ECO:0000313" key="7">
    <source>
        <dbReference type="Proteomes" id="UP000095284"/>
    </source>
</evidence>
<keyword evidence="2" id="KW-0963">Cytoplasm</keyword>
<dbReference type="EMBL" id="CAJFCV020000006">
    <property type="protein sequence ID" value="CAG9129684.1"/>
    <property type="molecule type" value="Genomic_DNA"/>
</dbReference>
<keyword evidence="3" id="KW-0143">Chaperone</keyword>
<dbReference type="SMR" id="A0A1I7SLN7"/>
<protein>
    <submittedName>
        <fullName evidence="5">(pine wood nematode) hypothetical protein</fullName>
    </submittedName>
</protein>
<dbReference type="PANTHER" id="PTHR21162">
    <property type="entry name" value="P53 AND DNA DAMAGE-REGULATED PROTEIN"/>
    <property type="match status" value="1"/>
</dbReference>
<dbReference type="EMBL" id="CAJFDI010000006">
    <property type="protein sequence ID" value="CAD5234103.1"/>
    <property type="molecule type" value="Genomic_DNA"/>
</dbReference>